<organism evidence="1 2">
    <name type="scientific">Nosema bombycis (strain CQ1 / CVCC 102059)</name>
    <name type="common">Microsporidian parasite</name>
    <name type="synonym">Pebrine of silkworm</name>
    <dbReference type="NCBI Taxonomy" id="578461"/>
    <lineage>
        <taxon>Eukaryota</taxon>
        <taxon>Fungi</taxon>
        <taxon>Fungi incertae sedis</taxon>
        <taxon>Microsporidia</taxon>
        <taxon>Nosematidae</taxon>
        <taxon>Nosema</taxon>
    </lineage>
</organism>
<dbReference type="Proteomes" id="UP000016927">
    <property type="component" value="Unassembled WGS sequence"/>
</dbReference>
<reference evidence="1 2" key="1">
    <citation type="journal article" date="2013" name="BMC Genomics">
        <title>Comparative genomics of parasitic silkworm microsporidia reveal an association between genome expansion and host adaptation.</title>
        <authorList>
            <person name="Pan G."/>
            <person name="Xu J."/>
            <person name="Li T."/>
            <person name="Xia Q."/>
            <person name="Liu S.L."/>
            <person name="Zhang G."/>
            <person name="Li S."/>
            <person name="Li C."/>
            <person name="Liu H."/>
            <person name="Yang L."/>
            <person name="Liu T."/>
            <person name="Zhang X."/>
            <person name="Wu Z."/>
            <person name="Fan W."/>
            <person name="Dang X."/>
            <person name="Xiang H."/>
            <person name="Tao M."/>
            <person name="Li Y."/>
            <person name="Hu J."/>
            <person name="Li Z."/>
            <person name="Lin L."/>
            <person name="Luo J."/>
            <person name="Geng L."/>
            <person name="Wang L."/>
            <person name="Long M."/>
            <person name="Wan Y."/>
            <person name="He N."/>
            <person name="Zhang Z."/>
            <person name="Lu C."/>
            <person name="Keeling P.J."/>
            <person name="Wang J."/>
            <person name="Xiang Z."/>
            <person name="Zhou Z."/>
        </authorList>
    </citation>
    <scope>NUCLEOTIDE SEQUENCE [LARGE SCALE GENOMIC DNA]</scope>
    <source>
        <strain evidence="2">CQ1 / CVCC 102059</strain>
    </source>
</reference>
<evidence type="ECO:0000313" key="1">
    <source>
        <dbReference type="EMBL" id="EOB15244.1"/>
    </source>
</evidence>
<proteinExistence type="predicted"/>
<dbReference type="EMBL" id="KB908915">
    <property type="protein sequence ID" value="EOB15244.1"/>
    <property type="molecule type" value="Genomic_DNA"/>
</dbReference>
<sequence>MQKNLTSNNNQNTIETALLHSLFFNLSKKRDKKYLNLISRMDFNFPRNSTVDEDVDYLIYFKNFMARDKNYAYLCMKVDPNFVIRELGDIFENKKEVNYAVKTKRKIVLDVRDLYENFELEEEEVKVKVKKRRVNI</sequence>
<dbReference type="HOGENOM" id="CLU_1876034_0_0_1"/>
<protein>
    <submittedName>
        <fullName evidence="1">Uncharacterized protein</fullName>
    </submittedName>
</protein>
<dbReference type="VEuPathDB" id="MicrosporidiaDB:NBO_7g0064"/>
<keyword evidence="2" id="KW-1185">Reference proteome</keyword>
<name>R0MBA1_NOSB1</name>
<evidence type="ECO:0000313" key="2">
    <source>
        <dbReference type="Proteomes" id="UP000016927"/>
    </source>
</evidence>
<gene>
    <name evidence="1" type="ORF">NBO_7g0064</name>
</gene>
<accession>R0MBA1</accession>
<dbReference type="AlphaFoldDB" id="R0MBA1"/>